<comment type="similarity">
    <text evidence="8">Belongs to the binding-protein-dependent transport system permease family.</text>
</comment>
<evidence type="ECO:0000313" key="9">
    <source>
        <dbReference type="EMBL" id="QEE21687.1"/>
    </source>
</evidence>
<keyword evidence="2 8" id="KW-0813">Transport</keyword>
<keyword evidence="3" id="KW-1003">Cell membrane</keyword>
<feature type="transmembrane region" description="Helical" evidence="8">
    <location>
        <begin position="186"/>
        <end position="211"/>
    </location>
</feature>
<dbReference type="PANTHER" id="PTHR43357:SF4">
    <property type="entry name" value="INNER MEMBRANE ABC TRANSPORTER PERMEASE PROTEIN YDCV"/>
    <property type="match status" value="1"/>
</dbReference>
<feature type="transmembrane region" description="Helical" evidence="8">
    <location>
        <begin position="92"/>
        <end position="113"/>
    </location>
</feature>
<evidence type="ECO:0000256" key="7">
    <source>
        <dbReference type="ARBA" id="ARBA00023136"/>
    </source>
</evidence>
<evidence type="ECO:0000256" key="1">
    <source>
        <dbReference type="ARBA" id="ARBA00004429"/>
    </source>
</evidence>
<feature type="transmembrane region" description="Helical" evidence="8">
    <location>
        <begin position="133"/>
        <end position="151"/>
    </location>
</feature>
<keyword evidence="6 8" id="KW-1133">Transmembrane helix</keyword>
<reference evidence="9 10" key="1">
    <citation type="journal article" date="2015" name="Int. J. Syst. Evol. Microbiol.">
        <title>Youhaiella tibetensis gen. nov., sp. nov., isolated from subsurface sediment.</title>
        <authorList>
            <person name="Wang Y.X."/>
            <person name="Huang F.Q."/>
            <person name="Nogi Y."/>
            <person name="Pang S.J."/>
            <person name="Wang P.K."/>
            <person name="Lv J."/>
        </authorList>
    </citation>
    <scope>NUCLEOTIDE SEQUENCE [LARGE SCALE GENOMIC DNA]</scope>
    <source>
        <strain evidence="10">fig4</strain>
    </source>
</reference>
<dbReference type="Proteomes" id="UP000321062">
    <property type="component" value="Chromosome"/>
</dbReference>
<dbReference type="PANTHER" id="PTHR43357">
    <property type="entry name" value="INNER MEMBRANE ABC TRANSPORTER PERMEASE PROTEIN YDCV"/>
    <property type="match status" value="1"/>
</dbReference>
<name>A0A5B9DR42_9HYPH</name>
<dbReference type="GO" id="GO:0005886">
    <property type="term" value="C:plasma membrane"/>
    <property type="evidence" value="ECO:0007669"/>
    <property type="project" value="UniProtKB-SubCell"/>
</dbReference>
<dbReference type="EMBL" id="CP041690">
    <property type="protein sequence ID" value="QEE21687.1"/>
    <property type="molecule type" value="Genomic_DNA"/>
</dbReference>
<evidence type="ECO:0000256" key="5">
    <source>
        <dbReference type="ARBA" id="ARBA00022692"/>
    </source>
</evidence>
<dbReference type="KEGG" id="yti:FNA67_16495"/>
<accession>A0A5B9DR42</accession>
<evidence type="ECO:0000256" key="8">
    <source>
        <dbReference type="RuleBase" id="RU363032"/>
    </source>
</evidence>
<dbReference type="AlphaFoldDB" id="A0A5B9DR42"/>
<dbReference type="Pfam" id="PF00528">
    <property type="entry name" value="BPD_transp_1"/>
    <property type="match status" value="1"/>
</dbReference>
<feature type="transmembrane region" description="Helical" evidence="8">
    <location>
        <begin position="7"/>
        <end position="26"/>
    </location>
</feature>
<feature type="transmembrane region" description="Helical" evidence="8">
    <location>
        <begin position="231"/>
        <end position="253"/>
    </location>
</feature>
<keyword evidence="10" id="KW-1185">Reference proteome</keyword>
<organism evidence="9 10">
    <name type="scientific">Paradevosia tibetensis</name>
    <dbReference type="NCBI Taxonomy" id="1447062"/>
    <lineage>
        <taxon>Bacteria</taxon>
        <taxon>Pseudomonadati</taxon>
        <taxon>Pseudomonadota</taxon>
        <taxon>Alphaproteobacteria</taxon>
        <taxon>Hyphomicrobiales</taxon>
        <taxon>Devosiaceae</taxon>
        <taxon>Paradevosia</taxon>
    </lineage>
</organism>
<evidence type="ECO:0000256" key="4">
    <source>
        <dbReference type="ARBA" id="ARBA00022519"/>
    </source>
</evidence>
<feature type="transmembrane region" description="Helical" evidence="8">
    <location>
        <begin position="57"/>
        <end position="80"/>
    </location>
</feature>
<dbReference type="OrthoDB" id="5622164at2"/>
<dbReference type="RefSeq" id="WP_147657025.1">
    <property type="nucleotide sequence ID" value="NZ_BMFM01000001.1"/>
</dbReference>
<keyword evidence="5 8" id="KW-0812">Transmembrane</keyword>
<comment type="subcellular location">
    <subcellularLocation>
        <location evidence="1">Cell inner membrane</location>
        <topology evidence="1">Multi-pass membrane protein</topology>
    </subcellularLocation>
    <subcellularLocation>
        <location evidence="8">Cell membrane</location>
        <topology evidence="8">Multi-pass membrane protein</topology>
    </subcellularLocation>
</comment>
<evidence type="ECO:0000256" key="2">
    <source>
        <dbReference type="ARBA" id="ARBA00022448"/>
    </source>
</evidence>
<dbReference type="InterPro" id="IPR035906">
    <property type="entry name" value="MetI-like_sf"/>
</dbReference>
<dbReference type="GO" id="GO:0055085">
    <property type="term" value="P:transmembrane transport"/>
    <property type="evidence" value="ECO:0007669"/>
    <property type="project" value="InterPro"/>
</dbReference>
<dbReference type="SUPFAM" id="SSF161098">
    <property type="entry name" value="MetI-like"/>
    <property type="match status" value="1"/>
</dbReference>
<dbReference type="InterPro" id="IPR000515">
    <property type="entry name" value="MetI-like"/>
</dbReference>
<dbReference type="CDD" id="cd06261">
    <property type="entry name" value="TM_PBP2"/>
    <property type="match status" value="1"/>
</dbReference>
<sequence>MKKRGQPWAWVIFALGAAYFLIPLLATFEFSLRIRREGYTFDAYMNVFSDGRFQATFTYSLVVGLAAILVGVFIVVPAAYLVRLRLPALRPIIEFVTLLPLIIPAIILVFGYIKLYNSSSWLPLTGSALGTDILLTFGYVALALPYMYRAVDTGLRTIDVQTLTEAANILGANQFTIISRVIFPNIIVAVLSGAFLTLAIVMGEFTIASLLNRPAFGPYLQNVGANRAFEPAALAIISFVFTWGAMGMIQLLARFAPKTAARTD</sequence>
<dbReference type="Gene3D" id="1.10.3720.10">
    <property type="entry name" value="MetI-like"/>
    <property type="match status" value="1"/>
</dbReference>
<gene>
    <name evidence="9" type="ORF">FNA67_16495</name>
</gene>
<keyword evidence="4" id="KW-0997">Cell inner membrane</keyword>
<keyword evidence="7 8" id="KW-0472">Membrane</keyword>
<dbReference type="PROSITE" id="PS50928">
    <property type="entry name" value="ABC_TM1"/>
    <property type="match status" value="1"/>
</dbReference>
<evidence type="ECO:0000313" key="10">
    <source>
        <dbReference type="Proteomes" id="UP000321062"/>
    </source>
</evidence>
<evidence type="ECO:0000256" key="6">
    <source>
        <dbReference type="ARBA" id="ARBA00022989"/>
    </source>
</evidence>
<evidence type="ECO:0000256" key="3">
    <source>
        <dbReference type="ARBA" id="ARBA00022475"/>
    </source>
</evidence>
<proteinExistence type="inferred from homology"/>
<protein>
    <submittedName>
        <fullName evidence="9">ABC transporter permease subunit</fullName>
    </submittedName>
</protein>